<sequence>MYKRTGLALYSIGFHSSAYLTTLSSFPSRWRHLSLYLACSSSSSPPIVVGVVRDAAHRLYWMF</sequence>
<protein>
    <submittedName>
        <fullName evidence="1">Predicted protein</fullName>
    </submittedName>
</protein>
<evidence type="ECO:0000313" key="2">
    <source>
        <dbReference type="Proteomes" id="UP000001194"/>
    </source>
</evidence>
<name>B0DF40_LACBS</name>
<dbReference type="KEGG" id="lbc:LACBIDRAFT_299658"/>
<keyword evidence="2" id="KW-1185">Reference proteome</keyword>
<reference evidence="1 2" key="1">
    <citation type="journal article" date="2008" name="Nature">
        <title>The genome of Laccaria bicolor provides insights into mycorrhizal symbiosis.</title>
        <authorList>
            <person name="Martin F."/>
            <person name="Aerts A."/>
            <person name="Ahren D."/>
            <person name="Brun A."/>
            <person name="Danchin E.G.J."/>
            <person name="Duchaussoy F."/>
            <person name="Gibon J."/>
            <person name="Kohler A."/>
            <person name="Lindquist E."/>
            <person name="Pereda V."/>
            <person name="Salamov A."/>
            <person name="Shapiro H.J."/>
            <person name="Wuyts J."/>
            <person name="Blaudez D."/>
            <person name="Buee M."/>
            <person name="Brokstein P."/>
            <person name="Canbaeck B."/>
            <person name="Cohen D."/>
            <person name="Courty P.E."/>
            <person name="Coutinho P.M."/>
            <person name="Delaruelle C."/>
            <person name="Detter J.C."/>
            <person name="Deveau A."/>
            <person name="DiFazio S."/>
            <person name="Duplessis S."/>
            <person name="Fraissinet-Tachet L."/>
            <person name="Lucic E."/>
            <person name="Frey-Klett P."/>
            <person name="Fourrey C."/>
            <person name="Feussner I."/>
            <person name="Gay G."/>
            <person name="Grimwood J."/>
            <person name="Hoegger P.J."/>
            <person name="Jain P."/>
            <person name="Kilaru S."/>
            <person name="Labbe J."/>
            <person name="Lin Y.C."/>
            <person name="Legue V."/>
            <person name="Le Tacon F."/>
            <person name="Marmeisse R."/>
            <person name="Melayah D."/>
            <person name="Montanini B."/>
            <person name="Muratet M."/>
            <person name="Nehls U."/>
            <person name="Niculita-Hirzel H."/>
            <person name="Oudot-Le Secq M.P."/>
            <person name="Peter M."/>
            <person name="Quesneville H."/>
            <person name="Rajashekar B."/>
            <person name="Reich M."/>
            <person name="Rouhier N."/>
            <person name="Schmutz J."/>
            <person name="Yin T."/>
            <person name="Chalot M."/>
            <person name="Henrissat B."/>
            <person name="Kuees U."/>
            <person name="Lucas S."/>
            <person name="Van de Peer Y."/>
            <person name="Podila G.K."/>
            <person name="Polle A."/>
            <person name="Pukkila P.J."/>
            <person name="Richardson P.M."/>
            <person name="Rouze P."/>
            <person name="Sanders I.R."/>
            <person name="Stajich J.E."/>
            <person name="Tunlid A."/>
            <person name="Tuskan G."/>
            <person name="Grigoriev I.V."/>
        </authorList>
    </citation>
    <scope>NUCLEOTIDE SEQUENCE [LARGE SCALE GENOMIC DNA]</scope>
    <source>
        <strain evidence="2">S238N-H82 / ATCC MYA-4686</strain>
    </source>
</reference>
<accession>B0DF40</accession>
<proteinExistence type="predicted"/>
<dbReference type="GeneID" id="6078176"/>
<dbReference type="AlphaFoldDB" id="B0DF40"/>
<dbReference type="InParanoid" id="B0DF40"/>
<organism evidence="2">
    <name type="scientific">Laccaria bicolor (strain S238N-H82 / ATCC MYA-4686)</name>
    <name type="common">Bicoloured deceiver</name>
    <name type="synonym">Laccaria laccata var. bicolor</name>
    <dbReference type="NCBI Taxonomy" id="486041"/>
    <lineage>
        <taxon>Eukaryota</taxon>
        <taxon>Fungi</taxon>
        <taxon>Dikarya</taxon>
        <taxon>Basidiomycota</taxon>
        <taxon>Agaricomycotina</taxon>
        <taxon>Agaricomycetes</taxon>
        <taxon>Agaricomycetidae</taxon>
        <taxon>Agaricales</taxon>
        <taxon>Agaricineae</taxon>
        <taxon>Hydnangiaceae</taxon>
        <taxon>Laccaria</taxon>
    </lineage>
</organism>
<evidence type="ECO:0000313" key="1">
    <source>
        <dbReference type="EMBL" id="EDR06784.1"/>
    </source>
</evidence>
<gene>
    <name evidence="1" type="ORF">LACBIDRAFT_299658</name>
</gene>
<dbReference type="Proteomes" id="UP000001194">
    <property type="component" value="Unassembled WGS sequence"/>
</dbReference>
<dbReference type="RefSeq" id="XP_001882631.1">
    <property type="nucleotide sequence ID" value="XM_001882596.1"/>
</dbReference>
<dbReference type="EMBL" id="DS547107">
    <property type="protein sequence ID" value="EDR06784.1"/>
    <property type="molecule type" value="Genomic_DNA"/>
</dbReference>
<dbReference type="HOGENOM" id="CLU_2886202_0_0_1"/>